<keyword evidence="2" id="KW-1185">Reference proteome</keyword>
<dbReference type="KEGG" id="ccj:UL81_03540"/>
<dbReference type="EMBL" id="CP011311">
    <property type="protein sequence ID" value="AKE38684.1"/>
    <property type="molecule type" value="Genomic_DNA"/>
</dbReference>
<dbReference type="OrthoDB" id="4772769at2"/>
<evidence type="ECO:0000313" key="2">
    <source>
        <dbReference type="Proteomes" id="UP000033566"/>
    </source>
</evidence>
<dbReference type="AlphaFoldDB" id="A0A0F6TAK5"/>
<dbReference type="PATRIC" id="fig|161896.4.peg.695"/>
<proteinExistence type="predicted"/>
<organism evidence="1 2">
    <name type="scientific">Corynebacterium camporealensis</name>
    <dbReference type="NCBI Taxonomy" id="161896"/>
    <lineage>
        <taxon>Bacteria</taxon>
        <taxon>Bacillati</taxon>
        <taxon>Actinomycetota</taxon>
        <taxon>Actinomycetes</taxon>
        <taxon>Mycobacteriales</taxon>
        <taxon>Corynebacteriaceae</taxon>
        <taxon>Corynebacterium</taxon>
    </lineage>
</organism>
<sequence>MDISRAIVTLWYVTTDSPADVLAAEPKADRGFGRKYLAQLNPNFPVTPIGQFPLNRSVEADIAEFYIGGYPGVTVVQTVVVEEGVMLSQLSPLLLEAIPARELYAFALNEEEGYAGFAHWQDGELKRSLCGTRFGLLEDIGLPEGFEGPYWAGELNPDLGGISLPFEPRDLMDEAQRRWLGISIDAEGPDLDVVGYAVDGRPEPKVDELPNSTRSVGELATTSAGKLGLHDYDDYEDHSAGDTSTGEEIVRTTKKLGRLVGSWISQTSQSLKERWRS</sequence>
<reference evidence="1 2" key="1">
    <citation type="journal article" date="2015" name="Genome Announc.">
        <title>Complete Genome Sequence of Corynebacterium camporealensis DSM 44610, Isolated from the Milk of a Manchega Sheep with Subclinical Mastitis.</title>
        <authorList>
            <person name="Ruckert C."/>
            <person name="Albersmeier A."/>
            <person name="Winkler A."/>
            <person name="Tauch A."/>
        </authorList>
    </citation>
    <scope>NUCLEOTIDE SEQUENCE [LARGE SCALE GENOMIC DNA]</scope>
    <source>
        <strain evidence="1 2">DSM 44610</strain>
    </source>
</reference>
<dbReference type="RefSeq" id="WP_046453266.1">
    <property type="nucleotide sequence ID" value="NZ_CP011311.1"/>
</dbReference>
<evidence type="ECO:0000313" key="1">
    <source>
        <dbReference type="EMBL" id="AKE38684.1"/>
    </source>
</evidence>
<dbReference type="Proteomes" id="UP000033566">
    <property type="component" value="Chromosome"/>
</dbReference>
<accession>A0A0F6TAK5</accession>
<name>A0A0F6TAK5_9CORY</name>
<protein>
    <submittedName>
        <fullName evidence="1">Uncharacterized protein</fullName>
    </submittedName>
</protein>
<dbReference type="InterPro" id="IPR053847">
    <property type="entry name" value="DUF6928"/>
</dbReference>
<gene>
    <name evidence="1" type="ORF">UL81_03540</name>
</gene>
<dbReference type="Pfam" id="PF21997">
    <property type="entry name" value="DUF6928"/>
    <property type="match status" value="1"/>
</dbReference>
<dbReference type="HOGENOM" id="CLU_062995_0_0_11"/>